<protein>
    <submittedName>
        <fullName evidence="2">Uncharacterized protein</fullName>
    </submittedName>
</protein>
<feature type="signal peptide" evidence="1">
    <location>
        <begin position="1"/>
        <end position="22"/>
    </location>
</feature>
<reference evidence="3" key="1">
    <citation type="journal article" date="2019" name="Int. J. Syst. Evol. Microbiol.">
        <title>The Global Catalogue of Microorganisms (GCM) 10K type strain sequencing project: providing services to taxonomists for standard genome sequencing and annotation.</title>
        <authorList>
            <consortium name="The Broad Institute Genomics Platform"/>
            <consortium name="The Broad Institute Genome Sequencing Center for Infectious Disease"/>
            <person name="Wu L."/>
            <person name="Ma J."/>
        </authorList>
    </citation>
    <scope>NUCLEOTIDE SEQUENCE [LARGE SCALE GENOMIC DNA]</scope>
    <source>
        <strain evidence="3">CGMCC 1.15053</strain>
    </source>
</reference>
<dbReference type="Proteomes" id="UP001595979">
    <property type="component" value="Unassembled WGS sequence"/>
</dbReference>
<comment type="caution">
    <text evidence="2">The sequence shown here is derived from an EMBL/GenBank/DDBJ whole genome shotgun (WGS) entry which is preliminary data.</text>
</comment>
<gene>
    <name evidence="2" type="ORF">ACFPQ6_06530</name>
</gene>
<evidence type="ECO:0000313" key="2">
    <source>
        <dbReference type="EMBL" id="MFC5847961.1"/>
    </source>
</evidence>
<evidence type="ECO:0000313" key="3">
    <source>
        <dbReference type="Proteomes" id="UP001595979"/>
    </source>
</evidence>
<keyword evidence="1" id="KW-0732">Signal</keyword>
<keyword evidence="3" id="KW-1185">Reference proteome</keyword>
<organism evidence="2 3">
    <name type="scientific">Deinococcus petrolearius</name>
    <dbReference type="NCBI Taxonomy" id="1751295"/>
    <lineage>
        <taxon>Bacteria</taxon>
        <taxon>Thermotogati</taxon>
        <taxon>Deinococcota</taxon>
        <taxon>Deinococci</taxon>
        <taxon>Deinococcales</taxon>
        <taxon>Deinococcaceae</taxon>
        <taxon>Deinococcus</taxon>
    </lineage>
</organism>
<dbReference type="EMBL" id="JBHSOH010000006">
    <property type="protein sequence ID" value="MFC5847961.1"/>
    <property type="molecule type" value="Genomic_DNA"/>
</dbReference>
<evidence type="ECO:0000256" key="1">
    <source>
        <dbReference type="SAM" id="SignalP"/>
    </source>
</evidence>
<dbReference type="RefSeq" id="WP_380047568.1">
    <property type="nucleotide sequence ID" value="NZ_JBHSOH010000006.1"/>
</dbReference>
<proteinExistence type="predicted"/>
<name>A0ABW1DJN9_9DEIO</name>
<sequence>MTSWVLAAFAVLSLSTASAASAAASAPPRGEQASVAARPAGAQAAVLERVDQLMARLEQAVTERRLSQARANRWRSALHTVRRDVQQDARRQGFLGLADLATYDRTLAGVERDLGGHDAPEVLVNR</sequence>
<feature type="chain" id="PRO_5046399842" evidence="1">
    <location>
        <begin position="23"/>
        <end position="126"/>
    </location>
</feature>
<accession>A0ABW1DJN9</accession>